<dbReference type="Pfam" id="PF01094">
    <property type="entry name" value="ANF_receptor"/>
    <property type="match status" value="1"/>
</dbReference>
<keyword evidence="4 5" id="KW-0472">Membrane</keyword>
<sequence length="680" mass="73060">MRRWCTVAGVVVTFSVSAAVGADIVLGVLVPSLSDLQLLSAVEHAITDAKGTLGNVSIRPVYAETSCSEAQTVQAWGQLGNFSALLGPVCTSSCQLVSSLLQQQRPYTVSVHYGCTGISCSASKNLQVQMVPSDDFKLAAVAALASYYGQASASIAYIISRKSSFLPLVPLLMSSSTGTVPLGSSFLYLYDTTPSLASVLTLVKQTQPHITMVIFDGAEASPVSNVNFVASANAVFGSTVGVVFVGLNLDLAMLQALSSSPLTITVLSITLPTTKPANGTILPALHWSTDTAVNMSSTPTVNLLYDATLLYLLAQAMAPTPLATALPTAAASYHGRTGAVSFFADTLTRVPRFDVQVLVASTFATVGNLNCSVDVVCAYAPVAIDFNWAPATWSTTASTSLLPYGPVVLGVICIMSACSFLLLVRMFFSQSCLAARVFQGFSKHEKSGIEDPTQTQMVVSNLEKKAAERRVQIVLGLQTLLDMTQLVTELVAYFNFVMVYDANAIRIALYSIGLGVELASLPSLLMLRLPIFFRHSPWPWVLNGPKIKPADVVAASSSPETTFTIRKHVHGRQSTVTTLVALQVALAQLQQEHLEVANSLLRLWLQEVPLLGLNIYYVFQSTTSMHRASIVLACCVDFVALGFKTHLFHRLTELYVAQRGVHFDIQMAKLESKQRRSSYT</sequence>
<evidence type="ECO:0000256" key="2">
    <source>
        <dbReference type="ARBA" id="ARBA00022692"/>
    </source>
</evidence>
<keyword evidence="3 5" id="KW-1133">Transmembrane helix</keyword>
<dbReference type="InterPro" id="IPR001828">
    <property type="entry name" value="ANF_lig-bd_rcpt"/>
</dbReference>
<evidence type="ECO:0000259" key="6">
    <source>
        <dbReference type="Pfam" id="PF01094"/>
    </source>
</evidence>
<evidence type="ECO:0000313" key="8">
    <source>
        <dbReference type="Proteomes" id="UP000243579"/>
    </source>
</evidence>
<keyword evidence="8" id="KW-1185">Reference proteome</keyword>
<feature type="transmembrane region" description="Helical" evidence="5">
    <location>
        <begin position="507"/>
        <end position="527"/>
    </location>
</feature>
<dbReference type="EMBL" id="JNBR01001448">
    <property type="protein sequence ID" value="OQR87366.1"/>
    <property type="molecule type" value="Genomic_DNA"/>
</dbReference>
<name>A0A1V9YNL0_ACHHY</name>
<accession>A0A1V9YNL0</accession>
<keyword evidence="2 5" id="KW-0812">Transmembrane</keyword>
<dbReference type="AlphaFoldDB" id="A0A1V9YNL0"/>
<organism evidence="7 8">
    <name type="scientific">Achlya hypogyna</name>
    <name type="common">Oomycete</name>
    <name type="synonym">Protoachlya hypogyna</name>
    <dbReference type="NCBI Taxonomy" id="1202772"/>
    <lineage>
        <taxon>Eukaryota</taxon>
        <taxon>Sar</taxon>
        <taxon>Stramenopiles</taxon>
        <taxon>Oomycota</taxon>
        <taxon>Saprolegniomycetes</taxon>
        <taxon>Saprolegniales</taxon>
        <taxon>Achlyaceae</taxon>
        <taxon>Achlya</taxon>
    </lineage>
</organism>
<evidence type="ECO:0000256" key="1">
    <source>
        <dbReference type="ARBA" id="ARBA00004370"/>
    </source>
</evidence>
<dbReference type="OrthoDB" id="65280at2759"/>
<dbReference type="GO" id="GO:0016020">
    <property type="term" value="C:membrane"/>
    <property type="evidence" value="ECO:0007669"/>
    <property type="project" value="UniProtKB-SubCell"/>
</dbReference>
<dbReference type="Gene3D" id="3.40.50.2300">
    <property type="match status" value="1"/>
</dbReference>
<feature type="domain" description="Receptor ligand binding region" evidence="6">
    <location>
        <begin position="39"/>
        <end position="316"/>
    </location>
</feature>
<comment type="subcellular location">
    <subcellularLocation>
        <location evidence="1">Membrane</location>
    </subcellularLocation>
</comment>
<comment type="caution">
    <text evidence="7">The sequence shown here is derived from an EMBL/GenBank/DDBJ whole genome shotgun (WGS) entry which is preliminary data.</text>
</comment>
<dbReference type="InterPro" id="IPR028082">
    <property type="entry name" value="Peripla_BP_I"/>
</dbReference>
<proteinExistence type="predicted"/>
<gene>
    <name evidence="7" type="ORF">ACHHYP_08972</name>
</gene>
<dbReference type="SUPFAM" id="SSF53822">
    <property type="entry name" value="Periplasmic binding protein-like I"/>
    <property type="match status" value="1"/>
</dbReference>
<dbReference type="Proteomes" id="UP000243579">
    <property type="component" value="Unassembled WGS sequence"/>
</dbReference>
<reference evidence="7 8" key="1">
    <citation type="journal article" date="2014" name="Genome Biol. Evol.">
        <title>The secreted proteins of Achlya hypogyna and Thraustotheca clavata identify the ancestral oomycete secretome and reveal gene acquisitions by horizontal gene transfer.</title>
        <authorList>
            <person name="Misner I."/>
            <person name="Blouin N."/>
            <person name="Leonard G."/>
            <person name="Richards T.A."/>
            <person name="Lane C.E."/>
        </authorList>
    </citation>
    <scope>NUCLEOTIDE SEQUENCE [LARGE SCALE GENOMIC DNA]</scope>
    <source>
        <strain evidence="7 8">ATCC 48635</strain>
    </source>
</reference>
<evidence type="ECO:0000256" key="4">
    <source>
        <dbReference type="ARBA" id="ARBA00023136"/>
    </source>
</evidence>
<feature type="transmembrane region" description="Helical" evidence="5">
    <location>
        <begin position="404"/>
        <end position="428"/>
    </location>
</feature>
<protein>
    <recommendedName>
        <fullName evidence="6">Receptor ligand binding region domain-containing protein</fullName>
    </recommendedName>
</protein>
<evidence type="ECO:0000256" key="5">
    <source>
        <dbReference type="SAM" id="Phobius"/>
    </source>
</evidence>
<evidence type="ECO:0000313" key="7">
    <source>
        <dbReference type="EMBL" id="OQR87366.1"/>
    </source>
</evidence>
<evidence type="ECO:0000256" key="3">
    <source>
        <dbReference type="ARBA" id="ARBA00022989"/>
    </source>
</evidence>